<reference evidence="1 2" key="1">
    <citation type="submission" date="2019-08" db="EMBL/GenBank/DDBJ databases">
        <title>Whole genome of Aphis craccivora.</title>
        <authorList>
            <person name="Voronova N.V."/>
            <person name="Shulinski R.S."/>
            <person name="Bandarenka Y.V."/>
            <person name="Zhorov D.G."/>
            <person name="Warner D."/>
        </authorList>
    </citation>
    <scope>NUCLEOTIDE SEQUENCE [LARGE SCALE GENOMIC DNA]</scope>
    <source>
        <strain evidence="1">180601</strain>
        <tissue evidence="1">Whole Body</tissue>
    </source>
</reference>
<gene>
    <name evidence="1" type="ORF">FWK35_00000841</name>
</gene>
<evidence type="ECO:0000313" key="2">
    <source>
        <dbReference type="Proteomes" id="UP000478052"/>
    </source>
</evidence>
<organism evidence="1 2">
    <name type="scientific">Aphis craccivora</name>
    <name type="common">Cowpea aphid</name>
    <dbReference type="NCBI Taxonomy" id="307492"/>
    <lineage>
        <taxon>Eukaryota</taxon>
        <taxon>Metazoa</taxon>
        <taxon>Ecdysozoa</taxon>
        <taxon>Arthropoda</taxon>
        <taxon>Hexapoda</taxon>
        <taxon>Insecta</taxon>
        <taxon>Pterygota</taxon>
        <taxon>Neoptera</taxon>
        <taxon>Paraneoptera</taxon>
        <taxon>Hemiptera</taxon>
        <taxon>Sternorrhyncha</taxon>
        <taxon>Aphidomorpha</taxon>
        <taxon>Aphidoidea</taxon>
        <taxon>Aphididae</taxon>
        <taxon>Aphidini</taxon>
        <taxon>Aphis</taxon>
        <taxon>Aphis</taxon>
    </lineage>
</organism>
<dbReference type="EMBL" id="VUJU01000092">
    <property type="protein sequence ID" value="KAF0773151.1"/>
    <property type="molecule type" value="Genomic_DNA"/>
</dbReference>
<proteinExistence type="predicted"/>
<name>A0A6G0ZPE9_APHCR</name>
<protein>
    <submittedName>
        <fullName evidence="1">Protein EFR3 cmp44E isoform X4</fullName>
    </submittedName>
</protein>
<keyword evidence="2" id="KW-1185">Reference proteome</keyword>
<evidence type="ECO:0000313" key="1">
    <source>
        <dbReference type="EMBL" id="KAF0773151.1"/>
    </source>
</evidence>
<comment type="caution">
    <text evidence="1">The sequence shown here is derived from an EMBL/GenBank/DDBJ whole genome shotgun (WGS) entry which is preliminary data.</text>
</comment>
<dbReference type="Proteomes" id="UP000478052">
    <property type="component" value="Unassembled WGS sequence"/>
</dbReference>
<sequence>MSTMGFCCCYKQADVMKCVDTIVDKCTDPGCDFVPLFSCHKRNLKIGRLDIQNYFSTFTSSITIVIHMKINIDETNHIFSCMKIKNN</sequence>
<accession>A0A6G0ZPE9</accession>
<dbReference type="AlphaFoldDB" id="A0A6G0ZPE9"/>